<dbReference type="InterPro" id="IPR000297">
    <property type="entry name" value="PPIase_PpiC"/>
</dbReference>
<evidence type="ECO:0000256" key="12">
    <source>
        <dbReference type="ARBA" id="ARBA00040743"/>
    </source>
</evidence>
<dbReference type="SUPFAM" id="SSF109998">
    <property type="entry name" value="Triger factor/SurA peptide-binding domain-like"/>
    <property type="match status" value="1"/>
</dbReference>
<evidence type="ECO:0000256" key="4">
    <source>
        <dbReference type="ARBA" id="ARBA00022519"/>
    </source>
</evidence>
<dbReference type="EMBL" id="JMQM01000001">
    <property type="protein sequence ID" value="KFB09970.1"/>
    <property type="molecule type" value="Genomic_DNA"/>
</dbReference>
<dbReference type="Pfam" id="PF13624">
    <property type="entry name" value="SurA_N_3"/>
    <property type="match status" value="1"/>
</dbReference>
<feature type="domain" description="PpiC" evidence="15">
    <location>
        <begin position="266"/>
        <end position="353"/>
    </location>
</feature>
<evidence type="ECO:0000256" key="10">
    <source>
        <dbReference type="ARBA" id="ARBA00031484"/>
    </source>
</evidence>
<keyword evidence="4" id="KW-0997">Cell inner membrane</keyword>
<evidence type="ECO:0000256" key="1">
    <source>
        <dbReference type="ARBA" id="ARBA00004382"/>
    </source>
</evidence>
<dbReference type="GO" id="GO:0003755">
    <property type="term" value="F:peptidyl-prolyl cis-trans isomerase activity"/>
    <property type="evidence" value="ECO:0007669"/>
    <property type="project" value="UniProtKB-KW"/>
</dbReference>
<evidence type="ECO:0000256" key="3">
    <source>
        <dbReference type="ARBA" id="ARBA00022475"/>
    </source>
</evidence>
<evidence type="ECO:0000256" key="6">
    <source>
        <dbReference type="ARBA" id="ARBA00022989"/>
    </source>
</evidence>
<accession>A0A084UAI4</accession>
<dbReference type="InterPro" id="IPR052029">
    <property type="entry name" value="PpiD_chaperone"/>
</dbReference>
<evidence type="ECO:0000256" key="5">
    <source>
        <dbReference type="ARBA" id="ARBA00022692"/>
    </source>
</evidence>
<dbReference type="InterPro" id="IPR046357">
    <property type="entry name" value="PPIase_dom_sf"/>
</dbReference>
<sequence length="628" mass="69439">MLNTLRNAASSWIAKLLLVLLVASFAFWGISGQIFSDMGRDVISAGRTSVSMLDYRLAYDRSISVLSQQIGTRITREQAISFGIDNQVLSELASGAVLDEAAREIGLGLSQDRLAELTASDPAFRGPDGRFDRQQFQFVLSQVGMRPEDYLKNREQVAIRQQIIEAVSDGMNAPETFLRNLAQYRGESRTIEFVPLPRSLVEPISEPSDEELARFFEENRADYAAPEYRTIAYVKLEPEDIADPQSVADEQVREYYEAREERYTQPEKRRIEQIVFPTQEEATAARESMRTGATFEDLVEMRDLSLEDAELGTFTKSELSDPALAEAAFALPEGGVSDVFEGAFGHVILRVSEITPEQATPLEEVSDEIRNELALDDASRSLLDIYDAYEDARAGGATMKEAAERLGLEMQTVERVDRNAQDEDGNVISDLPASRDLLSEAFESDTGIENAPINLGANGYLFYEIEEIVPARERELEEVRERVVADWKEGEAVAQLEERAEELAAKLRSGATLDAIAEEIGQTKQVKRGLKRLADDSDLGRDGVAAAFNVAPEGVGMFPNPAGEGRFLFKVTEVFAPAEAGADALPENVVSNTGSAYANDLVQQLVQGLQEKYDVRVNRNAVEQALSF</sequence>
<comment type="similarity">
    <text evidence="11">Belongs to the PpiD chaperone family.</text>
</comment>
<dbReference type="Proteomes" id="UP000053675">
    <property type="component" value="Unassembled WGS sequence"/>
</dbReference>
<keyword evidence="17" id="KW-1185">Reference proteome</keyword>
<dbReference type="PROSITE" id="PS50198">
    <property type="entry name" value="PPIC_PPIASE_2"/>
    <property type="match status" value="1"/>
</dbReference>
<evidence type="ECO:0000256" key="7">
    <source>
        <dbReference type="ARBA" id="ARBA00023136"/>
    </source>
</evidence>
<evidence type="ECO:0000256" key="2">
    <source>
        <dbReference type="ARBA" id="ARBA00018370"/>
    </source>
</evidence>
<dbReference type="RefSeq" id="WP_036480370.1">
    <property type="nucleotide sequence ID" value="NZ_JMQM01000001.1"/>
</dbReference>
<name>A0A084UAI4_9HYPH</name>
<proteinExistence type="inferred from homology"/>
<dbReference type="PANTHER" id="PTHR47529">
    <property type="entry name" value="PEPTIDYL-PROLYL CIS-TRANS ISOMERASE D"/>
    <property type="match status" value="1"/>
</dbReference>
<evidence type="ECO:0000313" key="17">
    <source>
        <dbReference type="Proteomes" id="UP000053675"/>
    </source>
</evidence>
<dbReference type="InterPro" id="IPR027304">
    <property type="entry name" value="Trigger_fact/SurA_dom_sf"/>
</dbReference>
<dbReference type="SUPFAM" id="SSF54534">
    <property type="entry name" value="FKBP-like"/>
    <property type="match status" value="1"/>
</dbReference>
<dbReference type="PANTHER" id="PTHR47529:SF1">
    <property type="entry name" value="PERIPLASMIC CHAPERONE PPID"/>
    <property type="match status" value="1"/>
</dbReference>
<evidence type="ECO:0000256" key="8">
    <source>
        <dbReference type="ARBA" id="ARBA00023186"/>
    </source>
</evidence>
<dbReference type="eggNOG" id="COG0760">
    <property type="taxonomic scope" value="Bacteria"/>
</dbReference>
<gene>
    <name evidence="16" type="ORF">EL18_00997</name>
</gene>
<comment type="caution">
    <text evidence="16">The sequence shown here is derived from an EMBL/GenBank/DDBJ whole genome shotgun (WGS) entry which is preliminary data.</text>
</comment>
<keyword evidence="3" id="KW-1003">Cell membrane</keyword>
<keyword evidence="6" id="KW-1133">Transmembrane helix</keyword>
<evidence type="ECO:0000256" key="14">
    <source>
        <dbReference type="PROSITE-ProRule" id="PRU00278"/>
    </source>
</evidence>
<evidence type="ECO:0000256" key="13">
    <source>
        <dbReference type="ARBA" id="ARBA00042775"/>
    </source>
</evidence>
<keyword evidence="14 16" id="KW-0413">Isomerase</keyword>
<evidence type="ECO:0000256" key="11">
    <source>
        <dbReference type="ARBA" id="ARBA00038408"/>
    </source>
</evidence>
<evidence type="ECO:0000256" key="9">
    <source>
        <dbReference type="ARBA" id="ARBA00030642"/>
    </source>
</evidence>
<keyword evidence="8" id="KW-0143">Chaperone</keyword>
<dbReference type="Pfam" id="PF13145">
    <property type="entry name" value="Rotamase_2"/>
    <property type="match status" value="1"/>
</dbReference>
<organism evidence="16 17">
    <name type="scientific">Nitratireductor basaltis</name>
    <dbReference type="NCBI Taxonomy" id="472175"/>
    <lineage>
        <taxon>Bacteria</taxon>
        <taxon>Pseudomonadati</taxon>
        <taxon>Pseudomonadota</taxon>
        <taxon>Alphaproteobacteria</taxon>
        <taxon>Hyphomicrobiales</taxon>
        <taxon>Phyllobacteriaceae</taxon>
        <taxon>Nitratireductor</taxon>
    </lineage>
</organism>
<dbReference type="OrthoDB" id="9768393at2"/>
<keyword evidence="5" id="KW-0812">Transmembrane</keyword>
<evidence type="ECO:0000259" key="15">
    <source>
        <dbReference type="PROSITE" id="PS50198"/>
    </source>
</evidence>
<evidence type="ECO:0000313" key="16">
    <source>
        <dbReference type="EMBL" id="KFB09970.1"/>
    </source>
</evidence>
<dbReference type="Gene3D" id="1.10.4030.10">
    <property type="entry name" value="Porin chaperone SurA, peptide-binding domain"/>
    <property type="match status" value="1"/>
</dbReference>
<dbReference type="GO" id="GO:0005886">
    <property type="term" value="C:plasma membrane"/>
    <property type="evidence" value="ECO:0007669"/>
    <property type="project" value="UniProtKB-SubCell"/>
</dbReference>
<reference evidence="16 17" key="1">
    <citation type="submission" date="2014-05" db="EMBL/GenBank/DDBJ databases">
        <title>Draft Genome Sequence of Nitratireductor basaltis Strain UMTGB225, A Marine Bacterium Isolated from Green Barrel Tunicate.</title>
        <authorList>
            <person name="Gan H.Y."/>
        </authorList>
    </citation>
    <scope>NUCLEOTIDE SEQUENCE [LARGE SCALE GENOMIC DNA]</scope>
    <source>
        <strain evidence="16 17">UMTGB225</strain>
    </source>
</reference>
<comment type="subcellular location">
    <subcellularLocation>
        <location evidence="1">Cell inner membrane</location>
        <topology evidence="1">Single-pass type II membrane protein</topology>
        <orientation evidence="1">Periplasmic side</orientation>
    </subcellularLocation>
</comment>
<keyword evidence="14" id="KW-0697">Rotamase</keyword>
<keyword evidence="7" id="KW-0472">Membrane</keyword>
<dbReference type="Gene3D" id="3.10.50.40">
    <property type="match status" value="1"/>
</dbReference>
<dbReference type="AlphaFoldDB" id="A0A084UAI4"/>
<dbReference type="PATRIC" id="fig|472175.3.peg.1005"/>
<protein>
    <recommendedName>
        <fullName evidence="2">Parvulin-like PPIase</fullName>
    </recommendedName>
    <alternativeName>
        <fullName evidence="9">Peptidyl-prolyl cis-trans isomerase plp</fullName>
    </alternativeName>
    <alternativeName>
        <fullName evidence="12">Periplasmic chaperone PpiD</fullName>
    </alternativeName>
    <alternativeName>
        <fullName evidence="13">Periplasmic folding chaperone</fullName>
    </alternativeName>
    <alternativeName>
        <fullName evidence="10">Rotamase plp</fullName>
    </alternativeName>
</protein>
<dbReference type="STRING" id="472175.EL18_00997"/>